<dbReference type="PRINTS" id="PR00039">
    <property type="entry name" value="HTHLYSR"/>
</dbReference>
<dbReference type="EMBL" id="OBEK01000006">
    <property type="protein sequence ID" value="SNZ17572.1"/>
    <property type="molecule type" value="Genomic_DNA"/>
</dbReference>
<dbReference type="GO" id="GO:0003700">
    <property type="term" value="F:DNA-binding transcription factor activity"/>
    <property type="evidence" value="ECO:0007669"/>
    <property type="project" value="InterPro"/>
</dbReference>
<proteinExistence type="inferred from homology"/>
<keyword evidence="7" id="KW-1185">Reference proteome</keyword>
<keyword evidence="2" id="KW-0805">Transcription regulation</keyword>
<evidence type="ECO:0000256" key="2">
    <source>
        <dbReference type="ARBA" id="ARBA00023015"/>
    </source>
</evidence>
<accession>A0A285P774</accession>
<dbReference type="OrthoDB" id="63123at2"/>
<reference evidence="7" key="1">
    <citation type="submission" date="2017-09" db="EMBL/GenBank/DDBJ databases">
        <authorList>
            <person name="Varghese N."/>
            <person name="Submissions S."/>
        </authorList>
    </citation>
    <scope>NUCLEOTIDE SEQUENCE [LARGE SCALE GENOMIC DNA]</scope>
    <source>
        <strain evidence="7">CGMCC 1.8913</strain>
    </source>
</reference>
<evidence type="ECO:0000313" key="7">
    <source>
        <dbReference type="Proteomes" id="UP000219356"/>
    </source>
</evidence>
<dbReference type="GO" id="GO:0005829">
    <property type="term" value="C:cytosol"/>
    <property type="evidence" value="ECO:0007669"/>
    <property type="project" value="TreeGrafter"/>
</dbReference>
<organism evidence="6 7">
    <name type="scientific">Terribacillus aidingensis</name>
    <dbReference type="NCBI Taxonomy" id="586416"/>
    <lineage>
        <taxon>Bacteria</taxon>
        <taxon>Bacillati</taxon>
        <taxon>Bacillota</taxon>
        <taxon>Bacilli</taxon>
        <taxon>Bacillales</taxon>
        <taxon>Bacillaceae</taxon>
        <taxon>Terribacillus</taxon>
    </lineage>
</organism>
<dbReference type="PROSITE" id="PS50931">
    <property type="entry name" value="HTH_LYSR"/>
    <property type="match status" value="1"/>
</dbReference>
<evidence type="ECO:0000259" key="5">
    <source>
        <dbReference type="PROSITE" id="PS50931"/>
    </source>
</evidence>
<dbReference type="Proteomes" id="UP000219356">
    <property type="component" value="Unassembled WGS sequence"/>
</dbReference>
<dbReference type="FunFam" id="1.10.10.10:FF:000001">
    <property type="entry name" value="LysR family transcriptional regulator"/>
    <property type="match status" value="1"/>
</dbReference>
<dbReference type="SUPFAM" id="SSF46785">
    <property type="entry name" value="Winged helix' DNA-binding domain"/>
    <property type="match status" value="1"/>
</dbReference>
<dbReference type="InterPro" id="IPR036390">
    <property type="entry name" value="WH_DNA-bd_sf"/>
</dbReference>
<dbReference type="RefSeq" id="WP_097043479.1">
    <property type="nucleotide sequence ID" value="NZ_OBEK01000006.1"/>
</dbReference>
<dbReference type="PANTHER" id="PTHR30419:SF24">
    <property type="entry name" value="HTH-TYPE TRANSCRIPTIONAL REGULATOR CZCR"/>
    <property type="match status" value="1"/>
</dbReference>
<feature type="domain" description="HTH lysR-type" evidence="5">
    <location>
        <begin position="1"/>
        <end position="58"/>
    </location>
</feature>
<dbReference type="AlphaFoldDB" id="A0A285P774"/>
<keyword evidence="4" id="KW-0804">Transcription</keyword>
<dbReference type="GO" id="GO:0003677">
    <property type="term" value="F:DNA binding"/>
    <property type="evidence" value="ECO:0007669"/>
    <property type="project" value="UniProtKB-KW"/>
</dbReference>
<dbReference type="Pfam" id="PF03466">
    <property type="entry name" value="LysR_substrate"/>
    <property type="match status" value="1"/>
</dbReference>
<keyword evidence="3 6" id="KW-0238">DNA-binding</keyword>
<protein>
    <submittedName>
        <fullName evidence="6">DNA-binding transcriptional regulator, LysR family</fullName>
    </submittedName>
</protein>
<dbReference type="InterPro" id="IPR036388">
    <property type="entry name" value="WH-like_DNA-bd_sf"/>
</dbReference>
<dbReference type="InterPro" id="IPR000847">
    <property type="entry name" value="LysR_HTH_N"/>
</dbReference>
<dbReference type="SUPFAM" id="SSF53850">
    <property type="entry name" value="Periplasmic binding protein-like II"/>
    <property type="match status" value="1"/>
</dbReference>
<gene>
    <name evidence="6" type="ORF">SAMN05421503_3295</name>
</gene>
<dbReference type="InterPro" id="IPR005119">
    <property type="entry name" value="LysR_subst-bd"/>
</dbReference>
<evidence type="ECO:0000256" key="1">
    <source>
        <dbReference type="ARBA" id="ARBA00009437"/>
    </source>
</evidence>
<name>A0A285P774_9BACI</name>
<dbReference type="Gene3D" id="1.10.10.10">
    <property type="entry name" value="Winged helix-like DNA-binding domain superfamily/Winged helix DNA-binding domain"/>
    <property type="match status" value="1"/>
</dbReference>
<evidence type="ECO:0000256" key="3">
    <source>
        <dbReference type="ARBA" id="ARBA00023125"/>
    </source>
</evidence>
<evidence type="ECO:0000313" key="6">
    <source>
        <dbReference type="EMBL" id="SNZ17572.1"/>
    </source>
</evidence>
<dbReference type="Pfam" id="PF00126">
    <property type="entry name" value="HTH_1"/>
    <property type="match status" value="1"/>
</dbReference>
<sequence length="293" mass="33014">MTLSRYEIFHTIVQCGSLTKAAETLNLTQPGISHAITNLEKELGFTLLTRNRSGIQLTNNGERILPYIHDIIMTNEKIKQEAAAINGLETGIVRIGSFSSISIKWLPHLIKHFQSAHPGITLKLCEGDYTTLEKWLANGNIDCSFFVSPAPKPFQFLPLHKDKMVCIASHNYPLPNNEKLSFHEIEKEPLIMPSESWDNDIGLLFAENQKNLTIKFRVSDDQAIFAMVENNLGISIRPELTLANLPANIRIIGLETDCFRLIGMASKTNRSPATEKFIDMTYTWLNEEGFINV</sequence>
<comment type="similarity">
    <text evidence="1">Belongs to the LysR transcriptional regulatory family.</text>
</comment>
<evidence type="ECO:0000256" key="4">
    <source>
        <dbReference type="ARBA" id="ARBA00023163"/>
    </source>
</evidence>
<dbReference type="InterPro" id="IPR050950">
    <property type="entry name" value="HTH-type_LysR_regulators"/>
</dbReference>
<dbReference type="CDD" id="cd05466">
    <property type="entry name" value="PBP2_LTTR_substrate"/>
    <property type="match status" value="1"/>
</dbReference>
<dbReference type="PANTHER" id="PTHR30419">
    <property type="entry name" value="HTH-TYPE TRANSCRIPTIONAL REGULATOR YBHD"/>
    <property type="match status" value="1"/>
</dbReference>
<dbReference type="Gene3D" id="3.40.190.290">
    <property type="match status" value="1"/>
</dbReference>